<evidence type="ECO:0000313" key="2">
    <source>
        <dbReference type="Proteomes" id="UP000640489"/>
    </source>
</evidence>
<protein>
    <recommendedName>
        <fullName evidence="3">PqqD family peptide modification chaperone</fullName>
    </recommendedName>
</protein>
<sequence>MTSADAVPPLHVRVMGVTVAIESPDEETRARLAHQWSRAVVPAEDGPAARTVQALDGPPELQEAHDYTLTTQVTLAALQATVGNRFNLHAGGLADRDGRVLALVAGSGTGKTTATRVLAERLDYLSDETVSLEVDGTVHPHAKPLSVMADPTKAGQKLQLSPDDLGLLPTPHAGRLARIVVLRRGGPAPHGLVHLDPVEGLLELIAQSSSLGDVPDPLTTLLRLVESVGGVFALEYAEIADHVDDLVALLAEDVPPETASAPVRHPGRRYTGNFVAIDVPPGRVARSEWVDALVLDHDVLVLRHGRAVRLANLMATVWLELESPRTPAELVAVAELAHGTHPEAVALVEQALDRLEGEGLIVRGDSEPAGMIGA</sequence>
<reference evidence="1" key="1">
    <citation type="submission" date="2020-11" db="EMBL/GenBank/DDBJ databases">
        <title>Nocardioides sp. nov., isolated from Soil of Cynanchum wilfordii Hemsley rhizosphere.</title>
        <authorList>
            <person name="Lee J.-S."/>
            <person name="Suh M.K."/>
            <person name="Kim J.-S."/>
        </authorList>
    </citation>
    <scope>NUCLEOTIDE SEQUENCE</scope>
    <source>
        <strain evidence="1">KCTC 19275</strain>
    </source>
</reference>
<dbReference type="EMBL" id="JADKPN010000015">
    <property type="protein sequence ID" value="MBF4765440.1"/>
    <property type="molecule type" value="Genomic_DNA"/>
</dbReference>
<gene>
    <name evidence="1" type="ORF">ISU07_20100</name>
</gene>
<evidence type="ECO:0008006" key="3">
    <source>
        <dbReference type="Google" id="ProtNLM"/>
    </source>
</evidence>
<comment type="caution">
    <text evidence="1">The sequence shown here is derived from an EMBL/GenBank/DDBJ whole genome shotgun (WGS) entry which is preliminary data.</text>
</comment>
<name>A0A930VIL8_9ACTN</name>
<dbReference type="RefSeq" id="WP_194708617.1">
    <property type="nucleotide sequence ID" value="NZ_JADKPN010000015.1"/>
</dbReference>
<dbReference type="Proteomes" id="UP000640489">
    <property type="component" value="Unassembled WGS sequence"/>
</dbReference>
<dbReference type="AlphaFoldDB" id="A0A930VIL8"/>
<organism evidence="1 2">
    <name type="scientific">Nocardioides islandensis</name>
    <dbReference type="NCBI Taxonomy" id="433663"/>
    <lineage>
        <taxon>Bacteria</taxon>
        <taxon>Bacillati</taxon>
        <taxon>Actinomycetota</taxon>
        <taxon>Actinomycetes</taxon>
        <taxon>Propionibacteriales</taxon>
        <taxon>Nocardioidaceae</taxon>
        <taxon>Nocardioides</taxon>
    </lineage>
</organism>
<accession>A0A930VIL8</accession>
<proteinExistence type="predicted"/>
<keyword evidence="2" id="KW-1185">Reference proteome</keyword>
<evidence type="ECO:0000313" key="1">
    <source>
        <dbReference type="EMBL" id="MBF4765440.1"/>
    </source>
</evidence>